<name>R4X8D9_TAPDE</name>
<dbReference type="AlphaFoldDB" id="R4X8D9"/>
<evidence type="ECO:0000313" key="2">
    <source>
        <dbReference type="EMBL" id="CCG81838.1"/>
    </source>
</evidence>
<evidence type="ECO:0000313" key="3">
    <source>
        <dbReference type="Proteomes" id="UP000013776"/>
    </source>
</evidence>
<dbReference type="VEuPathDB" id="FungiDB:TAPDE_001707"/>
<dbReference type="EMBL" id="CAHR02000060">
    <property type="protein sequence ID" value="CCG81838.1"/>
    <property type="molecule type" value="Genomic_DNA"/>
</dbReference>
<feature type="compositionally biased region" description="Low complexity" evidence="1">
    <location>
        <begin position="279"/>
        <end position="297"/>
    </location>
</feature>
<protein>
    <submittedName>
        <fullName evidence="2">Uncharacterized protein</fullName>
    </submittedName>
</protein>
<dbReference type="Proteomes" id="UP000013776">
    <property type="component" value="Unassembled WGS sequence"/>
</dbReference>
<dbReference type="OrthoDB" id="3533623at2759"/>
<feature type="region of interest" description="Disordered" evidence="1">
    <location>
        <begin position="270"/>
        <end position="308"/>
    </location>
</feature>
<proteinExistence type="predicted"/>
<organism evidence="2 3">
    <name type="scientific">Taphrina deformans (strain PYCC 5710 / ATCC 11124 / CBS 356.35 / IMI 108563 / JCM 9778 / NBRC 8474)</name>
    <name type="common">Peach leaf curl fungus</name>
    <name type="synonym">Lalaria deformans</name>
    <dbReference type="NCBI Taxonomy" id="1097556"/>
    <lineage>
        <taxon>Eukaryota</taxon>
        <taxon>Fungi</taxon>
        <taxon>Dikarya</taxon>
        <taxon>Ascomycota</taxon>
        <taxon>Taphrinomycotina</taxon>
        <taxon>Taphrinomycetes</taxon>
        <taxon>Taphrinales</taxon>
        <taxon>Taphrinaceae</taxon>
        <taxon>Taphrina</taxon>
    </lineage>
</organism>
<gene>
    <name evidence="2" type="ORF">TAPDE_001707</name>
</gene>
<evidence type="ECO:0000256" key="1">
    <source>
        <dbReference type="SAM" id="MobiDB-lite"/>
    </source>
</evidence>
<comment type="caution">
    <text evidence="2">The sequence shown here is derived from an EMBL/GenBank/DDBJ whole genome shotgun (WGS) entry which is preliminary data.</text>
</comment>
<reference evidence="2 3" key="1">
    <citation type="journal article" date="2013" name="MBio">
        <title>Genome sequencing of the plant pathogen Taphrina deformans, the causal agent of peach leaf curl.</title>
        <authorList>
            <person name="Cisse O.H."/>
            <person name="Almeida J.M.G.C.F."/>
            <person name="Fonseca A."/>
            <person name="Kumar A.A."/>
            <person name="Salojaervi J."/>
            <person name="Overmyer K."/>
            <person name="Hauser P.M."/>
            <person name="Pagni M."/>
        </authorList>
    </citation>
    <scope>NUCLEOTIDE SEQUENCE [LARGE SCALE GENOMIC DNA]</scope>
    <source>
        <strain evidence="3">PYCC 5710 / ATCC 11124 / CBS 356.35 / IMI 108563 / JCM 9778 / NBRC 8474</strain>
    </source>
</reference>
<keyword evidence="3" id="KW-1185">Reference proteome</keyword>
<sequence>MSDEEVSEAESENTECPQLEYILEYVTRNPDCSLPSQALHDLLSLVCEEPSQPSTVPPYLLVAGCRAIFTPQFKDVFFEEALSALEQLNHLEKIREKYVRALRSSHVQNGKNTSVDKIDRETSRMHDFTWIALRRWILINEIRTEPFTPMNCLATINVLYAKSPYDDATKERTAAMTLLQKVKQFVKIHGGEPIACPQLRNYETSVPYTKAYIALSRYLDLTQELISTIEDLIDPIPQPERNMGIKRTDCVMHRISRHLISTDKLGFNPSDAELLGGDSTQSSRTDQTQRSSQARSSQHAKRSNSPEI</sequence>
<accession>R4X8D9</accession>